<keyword evidence="3" id="KW-1185">Reference proteome</keyword>
<comment type="caution">
    <text evidence="2">The sequence shown here is derived from an EMBL/GenBank/DDBJ whole genome shotgun (WGS) entry which is preliminary data.</text>
</comment>
<evidence type="ECO:0000256" key="1">
    <source>
        <dbReference type="SAM" id="MobiDB-lite"/>
    </source>
</evidence>
<dbReference type="EMBL" id="CALLCH030000018">
    <property type="protein sequence ID" value="CAI4218776.1"/>
    <property type="molecule type" value="Genomic_DNA"/>
</dbReference>
<organism evidence="2 3">
    <name type="scientific">Parascedosporium putredinis</name>
    <dbReference type="NCBI Taxonomy" id="1442378"/>
    <lineage>
        <taxon>Eukaryota</taxon>
        <taxon>Fungi</taxon>
        <taxon>Dikarya</taxon>
        <taxon>Ascomycota</taxon>
        <taxon>Pezizomycotina</taxon>
        <taxon>Sordariomycetes</taxon>
        <taxon>Hypocreomycetidae</taxon>
        <taxon>Microascales</taxon>
        <taxon>Microascaceae</taxon>
        <taxon>Parascedosporium</taxon>
    </lineage>
</organism>
<dbReference type="AlphaFoldDB" id="A0A9P1HAS0"/>
<proteinExistence type="predicted"/>
<accession>A0A9P1HAS0</accession>
<reference evidence="2" key="1">
    <citation type="submission" date="2022-11" db="EMBL/GenBank/DDBJ databases">
        <authorList>
            <person name="Scott C."/>
            <person name="Bruce N."/>
        </authorList>
    </citation>
    <scope>NUCLEOTIDE SEQUENCE</scope>
</reference>
<feature type="region of interest" description="Disordered" evidence="1">
    <location>
        <begin position="41"/>
        <end position="64"/>
    </location>
</feature>
<dbReference type="Proteomes" id="UP000838763">
    <property type="component" value="Unassembled WGS sequence"/>
</dbReference>
<evidence type="ECO:0000313" key="2">
    <source>
        <dbReference type="EMBL" id="CAI4218776.1"/>
    </source>
</evidence>
<evidence type="ECO:0000313" key="3">
    <source>
        <dbReference type="Proteomes" id="UP000838763"/>
    </source>
</evidence>
<sequence>MPSKTDFSILKFISHKRRGNDESNNDDDLIPFNSVSPSKVSFPHPGLVESTPADANPQYREEGLRRSSPYLRWQATSERRHSRPDAASCIPACLGLGKASSRKVREGLSGF</sequence>
<protein>
    <submittedName>
        <fullName evidence="2">Uncharacterized protein</fullName>
    </submittedName>
</protein>
<gene>
    <name evidence="2" type="ORF">PPNO1_LOCUS8350</name>
</gene>
<name>A0A9P1HAS0_9PEZI</name>